<dbReference type="PANTHER" id="PTHR47561:SF1">
    <property type="entry name" value="POLYSACCHARIDE DEACETYLASE FAMILY PROTEIN (AFU_ORTHOLOGUE AFUA_6G05030)"/>
    <property type="match status" value="1"/>
</dbReference>
<accession>A0AAP5IA02</accession>
<sequence>MNQSILLSFDIEEFDIPEEYGHKIENAVKFAVSLEGLKAVLSLLGKLEIHATFFVTANFADHNQTVIQEVSKTHEIASHGFYHSEFSIEDLKKSRLFLQELTGNKIIGFRMPRLKQINEEEIMKAGYEYNSSINPTYLPGRYNHFFQPRTAYYSHNLLNIPVSVTPIIRFPLFWLSFKNFPLWLIKLNSKITLQHDNYLNIYFHPWEFTDITGFKLPHYINKYSGKPMINRLEKYLIWLKSQGEFICFSKFSEKFTSMQLKNLVL</sequence>
<dbReference type="CDD" id="cd10941">
    <property type="entry name" value="CE4_PuuE_HpPgdA_like_2"/>
    <property type="match status" value="1"/>
</dbReference>
<dbReference type="InterPro" id="IPR002509">
    <property type="entry name" value="NODB_dom"/>
</dbReference>
<protein>
    <submittedName>
        <fullName evidence="2">Polysaccharide deacetylase family protein</fullName>
    </submittedName>
</protein>
<evidence type="ECO:0000313" key="2">
    <source>
        <dbReference type="EMBL" id="MDR9896454.1"/>
    </source>
</evidence>
<gene>
    <name evidence="2" type="ORF">G7B40_018080</name>
</gene>
<keyword evidence="3" id="KW-1185">Reference proteome</keyword>
<comment type="caution">
    <text evidence="2">The sequence shown here is derived from an EMBL/GenBank/DDBJ whole genome shotgun (WGS) entry which is preliminary data.</text>
</comment>
<evidence type="ECO:0000259" key="1">
    <source>
        <dbReference type="Pfam" id="PF01522"/>
    </source>
</evidence>
<dbReference type="RefSeq" id="WP_208340369.1">
    <property type="nucleotide sequence ID" value="NZ_CAWQFN010000651.1"/>
</dbReference>
<dbReference type="Gene3D" id="3.20.20.370">
    <property type="entry name" value="Glycoside hydrolase/deacetylase"/>
    <property type="match status" value="1"/>
</dbReference>
<dbReference type="EMBL" id="JAALHA020000008">
    <property type="protein sequence ID" value="MDR9896454.1"/>
    <property type="molecule type" value="Genomic_DNA"/>
</dbReference>
<dbReference type="GO" id="GO:0016810">
    <property type="term" value="F:hydrolase activity, acting on carbon-nitrogen (but not peptide) bonds"/>
    <property type="evidence" value="ECO:0007669"/>
    <property type="project" value="InterPro"/>
</dbReference>
<dbReference type="PANTHER" id="PTHR47561">
    <property type="entry name" value="POLYSACCHARIDE DEACETYLASE FAMILY PROTEIN (AFU_ORTHOLOGUE AFUA_6G05030)"/>
    <property type="match status" value="1"/>
</dbReference>
<evidence type="ECO:0000313" key="3">
    <source>
        <dbReference type="Proteomes" id="UP000667802"/>
    </source>
</evidence>
<dbReference type="AlphaFoldDB" id="A0AAP5IA02"/>
<organism evidence="2 3">
    <name type="scientific">Aetokthonos hydrillicola Thurmond2011</name>
    <dbReference type="NCBI Taxonomy" id="2712845"/>
    <lineage>
        <taxon>Bacteria</taxon>
        <taxon>Bacillati</taxon>
        <taxon>Cyanobacteriota</taxon>
        <taxon>Cyanophyceae</taxon>
        <taxon>Nostocales</taxon>
        <taxon>Hapalosiphonaceae</taxon>
        <taxon>Aetokthonos</taxon>
    </lineage>
</organism>
<dbReference type="Proteomes" id="UP000667802">
    <property type="component" value="Unassembled WGS sequence"/>
</dbReference>
<dbReference type="SUPFAM" id="SSF88713">
    <property type="entry name" value="Glycoside hydrolase/deacetylase"/>
    <property type="match status" value="1"/>
</dbReference>
<proteinExistence type="predicted"/>
<dbReference type="InterPro" id="IPR011330">
    <property type="entry name" value="Glyco_hydro/deAcase_b/a-brl"/>
</dbReference>
<dbReference type="Pfam" id="PF01522">
    <property type="entry name" value="Polysacc_deac_1"/>
    <property type="match status" value="1"/>
</dbReference>
<reference evidence="3" key="1">
    <citation type="journal article" date="2021" name="Science">
        <title>Hunting the eagle killer: A cyanobacterial neurotoxin causes vacuolar myelinopathy.</title>
        <authorList>
            <person name="Breinlinger S."/>
            <person name="Phillips T.J."/>
            <person name="Haram B.N."/>
            <person name="Mares J."/>
            <person name="Martinez Yerena J.A."/>
            <person name="Hrouzek P."/>
            <person name="Sobotka R."/>
            <person name="Henderson W.M."/>
            <person name="Schmieder P."/>
            <person name="Williams S.M."/>
            <person name="Lauderdale J.D."/>
            <person name="Wilde H.D."/>
            <person name="Gerrin W."/>
            <person name="Kust A."/>
            <person name="Washington J.W."/>
            <person name="Wagner C."/>
            <person name="Geier B."/>
            <person name="Liebeke M."/>
            <person name="Enke H."/>
            <person name="Niedermeyer T.H.J."/>
            <person name="Wilde S.B."/>
        </authorList>
    </citation>
    <scope>NUCLEOTIDE SEQUENCE [LARGE SCALE GENOMIC DNA]</scope>
    <source>
        <strain evidence="3">Thurmond2011</strain>
    </source>
</reference>
<dbReference type="InterPro" id="IPR045235">
    <property type="entry name" value="PuuE_HpPgdA-like"/>
</dbReference>
<feature type="domain" description="NodB homology" evidence="1">
    <location>
        <begin position="37"/>
        <end position="115"/>
    </location>
</feature>
<name>A0AAP5IA02_9CYAN</name>
<dbReference type="GO" id="GO:0005975">
    <property type="term" value="P:carbohydrate metabolic process"/>
    <property type="evidence" value="ECO:0007669"/>
    <property type="project" value="InterPro"/>
</dbReference>